<sequence>MGASAFIYNLAFPTSEARHPTQDYLSMYPANKHKPAIAHTESKHLLSNGTHMFEPTVILISIDGFRADYLDRGITPNFLNIGKQGLRADYMLPSFPSSTFPNHYSIVTGLYPGSHGIVSNEFYDTSLNDTFRYKDAAKNRQAQWWQGGEPIWVTAEKHNQTTAIDMWIGSTAEIHGVKPTYMIPFADNVHPTEKTQQLLEWLDLPLDRRPSFLATYIPEVDHEAHERGPDAAQVNDAIRMVDEALGDLWTQLAKRNLTHIVNLMIVSDHGMAASVAHKNAVYLDDYIDVSQAIGIYNWPLASIQPKDDKHVSEMYDKLLRASAGQPWKVYLRKDIPDRFHYHHPTRVAPILVIPEVPYYITTHAMDKSQSPDKQSVIGIHGYDNIHPLMRATFVAAGPAFRSRNDAAPVQNSTLQLSDSDIVSIQMEAGPMVLPDDGMQVSDMDAQQEYLDLIHSALVTHSDSGDYQAQYDRLWGEDHLSETQLRSIRHPPFENVE</sequence>
<protein>
    <submittedName>
        <fullName evidence="1">Uncharacterized protein</fullName>
    </submittedName>
</protein>
<evidence type="ECO:0000313" key="2">
    <source>
        <dbReference type="Proteomes" id="UP001139887"/>
    </source>
</evidence>
<dbReference type="Gene3D" id="3.40.720.10">
    <property type="entry name" value="Alkaline Phosphatase, subunit A"/>
    <property type="match status" value="1"/>
</dbReference>
<organism evidence="1 2">
    <name type="scientific">Coemansia brasiliensis</name>
    <dbReference type="NCBI Taxonomy" id="2650707"/>
    <lineage>
        <taxon>Eukaryota</taxon>
        <taxon>Fungi</taxon>
        <taxon>Fungi incertae sedis</taxon>
        <taxon>Zoopagomycota</taxon>
        <taxon>Kickxellomycotina</taxon>
        <taxon>Kickxellomycetes</taxon>
        <taxon>Kickxellales</taxon>
        <taxon>Kickxellaceae</taxon>
        <taxon>Coemansia</taxon>
    </lineage>
</organism>
<dbReference type="GO" id="GO:0017111">
    <property type="term" value="F:ribonucleoside triphosphate phosphatase activity"/>
    <property type="evidence" value="ECO:0007669"/>
    <property type="project" value="TreeGrafter"/>
</dbReference>
<dbReference type="EMBL" id="JANBUW010001349">
    <property type="protein sequence ID" value="KAJ2843621.1"/>
    <property type="molecule type" value="Genomic_DNA"/>
</dbReference>
<dbReference type="GO" id="GO:0047429">
    <property type="term" value="F:nucleoside triphosphate diphosphatase activity"/>
    <property type="evidence" value="ECO:0007669"/>
    <property type="project" value="TreeGrafter"/>
</dbReference>
<gene>
    <name evidence="1" type="ORF">IWW36_005495</name>
</gene>
<dbReference type="PANTHER" id="PTHR10151">
    <property type="entry name" value="ECTONUCLEOTIDE PYROPHOSPHATASE/PHOSPHODIESTERASE"/>
    <property type="match status" value="1"/>
</dbReference>
<dbReference type="InterPro" id="IPR017850">
    <property type="entry name" value="Alkaline_phosphatase_core_sf"/>
</dbReference>
<keyword evidence="2" id="KW-1185">Reference proteome</keyword>
<dbReference type="GO" id="GO:0009141">
    <property type="term" value="P:nucleoside triphosphate metabolic process"/>
    <property type="evidence" value="ECO:0007669"/>
    <property type="project" value="TreeGrafter"/>
</dbReference>
<proteinExistence type="predicted"/>
<dbReference type="InterPro" id="IPR002591">
    <property type="entry name" value="Phosphodiest/P_Trfase"/>
</dbReference>
<dbReference type="SUPFAM" id="SSF53649">
    <property type="entry name" value="Alkaline phosphatase-like"/>
    <property type="match status" value="1"/>
</dbReference>
<name>A0A9W8LWK9_9FUNG</name>
<comment type="caution">
    <text evidence="1">The sequence shown here is derived from an EMBL/GenBank/DDBJ whole genome shotgun (WGS) entry which is preliminary data.</text>
</comment>
<feature type="non-terminal residue" evidence="1">
    <location>
        <position position="496"/>
    </location>
</feature>
<dbReference type="Pfam" id="PF01663">
    <property type="entry name" value="Phosphodiest"/>
    <property type="match status" value="1"/>
</dbReference>
<dbReference type="PANTHER" id="PTHR10151:SF120">
    <property type="entry name" value="BIS(5'-ADENOSYL)-TRIPHOSPHATASE"/>
    <property type="match status" value="1"/>
</dbReference>
<accession>A0A9W8LWK9</accession>
<reference evidence="1" key="1">
    <citation type="submission" date="2022-07" db="EMBL/GenBank/DDBJ databases">
        <title>Phylogenomic reconstructions and comparative analyses of Kickxellomycotina fungi.</title>
        <authorList>
            <person name="Reynolds N.K."/>
            <person name="Stajich J.E."/>
            <person name="Barry K."/>
            <person name="Grigoriev I.V."/>
            <person name="Crous P."/>
            <person name="Smith M.E."/>
        </authorList>
    </citation>
    <scope>NUCLEOTIDE SEQUENCE</scope>
    <source>
        <strain evidence="1">NRRL 1566</strain>
    </source>
</reference>
<dbReference type="Proteomes" id="UP001139887">
    <property type="component" value="Unassembled WGS sequence"/>
</dbReference>
<dbReference type="AlphaFoldDB" id="A0A9W8LWK9"/>
<dbReference type="CDD" id="cd16018">
    <property type="entry name" value="Enpp"/>
    <property type="match status" value="1"/>
</dbReference>
<dbReference type="OrthoDB" id="415411at2759"/>
<dbReference type="Gene3D" id="3.30.1360.180">
    <property type="match status" value="1"/>
</dbReference>
<evidence type="ECO:0000313" key="1">
    <source>
        <dbReference type="EMBL" id="KAJ2843621.1"/>
    </source>
</evidence>